<evidence type="ECO:0000256" key="1">
    <source>
        <dbReference type="SAM" id="MobiDB-lite"/>
    </source>
</evidence>
<evidence type="ECO:0000313" key="3">
    <source>
        <dbReference type="Proteomes" id="UP001500456"/>
    </source>
</evidence>
<gene>
    <name evidence="2" type="ORF">GCM10022232_87780</name>
</gene>
<name>A0ABP7TMJ1_9ACTN</name>
<proteinExistence type="predicted"/>
<dbReference type="RefSeq" id="WP_345571253.1">
    <property type="nucleotide sequence ID" value="NZ_BAAAZX010000044.1"/>
</dbReference>
<sequence length="135" mass="14199">MDPISTALLTALAGGVGGEAAKQAWAWLKTLVRRPAATDSATASGEAELVALEQAPADVDRAQALSTTLAQRAAADPEFRTELERWHQQVQVSKTGTGDAYNEIIGGNQHGPVLQGRDFTGLTFGSPQPPPPPRE</sequence>
<protein>
    <submittedName>
        <fullName evidence="2">Uncharacterized protein</fullName>
    </submittedName>
</protein>
<dbReference type="EMBL" id="BAAAZX010000044">
    <property type="protein sequence ID" value="GAA4028368.1"/>
    <property type="molecule type" value="Genomic_DNA"/>
</dbReference>
<accession>A0ABP7TMJ1</accession>
<feature type="region of interest" description="Disordered" evidence="1">
    <location>
        <begin position="101"/>
        <end position="135"/>
    </location>
</feature>
<evidence type="ECO:0000313" key="2">
    <source>
        <dbReference type="EMBL" id="GAA4028368.1"/>
    </source>
</evidence>
<dbReference type="Proteomes" id="UP001500456">
    <property type="component" value="Unassembled WGS sequence"/>
</dbReference>
<reference evidence="3" key="1">
    <citation type="journal article" date="2019" name="Int. J. Syst. Evol. Microbiol.">
        <title>The Global Catalogue of Microorganisms (GCM) 10K type strain sequencing project: providing services to taxonomists for standard genome sequencing and annotation.</title>
        <authorList>
            <consortium name="The Broad Institute Genomics Platform"/>
            <consortium name="The Broad Institute Genome Sequencing Center for Infectious Disease"/>
            <person name="Wu L."/>
            <person name="Ma J."/>
        </authorList>
    </citation>
    <scope>NUCLEOTIDE SEQUENCE [LARGE SCALE GENOMIC DNA]</scope>
    <source>
        <strain evidence="3">JCM 16924</strain>
    </source>
</reference>
<organism evidence="2 3">
    <name type="scientific">Streptomyces plumbiresistens</name>
    <dbReference type="NCBI Taxonomy" id="511811"/>
    <lineage>
        <taxon>Bacteria</taxon>
        <taxon>Bacillati</taxon>
        <taxon>Actinomycetota</taxon>
        <taxon>Actinomycetes</taxon>
        <taxon>Kitasatosporales</taxon>
        <taxon>Streptomycetaceae</taxon>
        <taxon>Streptomyces</taxon>
    </lineage>
</organism>
<comment type="caution">
    <text evidence="2">The sequence shown here is derived from an EMBL/GenBank/DDBJ whole genome shotgun (WGS) entry which is preliminary data.</text>
</comment>
<keyword evidence="3" id="KW-1185">Reference proteome</keyword>